<sequence length="298" mass="32567">MSRLPRAQGGEREQPLGRAAPETECGICCESFDGRGRRPKVLGCRHQVCARCLRRMAEAGGSPGRLCCPFCRQETAVPGEDVARLPDNGRLLALLCKPPPSPEVLLCPGGLEPFTDGKHRSSDCLVITLLEVPEEAAAAPEALDLVDVMRFYRPPSLASLPCHGPLPLCRACGTQRAFPRFLLGLLGLVYFSSLPLGIYLLLVERPNLGLGLVSLVPSTLLLCVFYSLCQCLCQEAWPFLPSSSSSSSSSPEAMSSRGPLWSRFSFLRRRRALANQVETWLRLRWLSTASRTFSPLLG</sequence>
<keyword evidence="9" id="KW-0812">Transmembrane</keyword>
<reference evidence="12" key="1">
    <citation type="submission" date="2025-08" db="UniProtKB">
        <authorList>
            <consortium name="RefSeq"/>
        </authorList>
    </citation>
    <scope>IDENTIFICATION</scope>
</reference>
<keyword evidence="5" id="KW-0862">Zinc</keyword>
<gene>
    <name evidence="12" type="primary">LOC113427140</name>
</gene>
<comment type="subunit">
    <text evidence="1">Interacts with ATP6V0C.</text>
</comment>
<evidence type="ECO:0000256" key="1">
    <source>
        <dbReference type="ARBA" id="ARBA00011482"/>
    </source>
</evidence>
<dbReference type="RefSeq" id="XP_026545390.1">
    <property type="nucleotide sequence ID" value="XM_026689605.1"/>
</dbReference>
<protein>
    <recommendedName>
        <fullName evidence="2">E3 ubiquitin-protein ligase RNF182</fullName>
    </recommendedName>
    <alternativeName>
        <fullName evidence="7">RING finger protein 182</fullName>
    </alternativeName>
    <alternativeName>
        <fullName evidence="6">RING-type E3 ubiquitin transferase RNF182</fullName>
    </alternativeName>
</protein>
<dbReference type="SMART" id="SM00184">
    <property type="entry name" value="RING"/>
    <property type="match status" value="1"/>
</dbReference>
<keyword evidence="11" id="KW-1185">Reference proteome</keyword>
<dbReference type="GO" id="GO:0008270">
    <property type="term" value="F:zinc ion binding"/>
    <property type="evidence" value="ECO:0007669"/>
    <property type="project" value="UniProtKB-KW"/>
</dbReference>
<dbReference type="PANTHER" id="PTHR46675">
    <property type="entry name" value="E3 UBIQUITIN-PROTEIN LIGASE RNF182"/>
    <property type="match status" value="1"/>
</dbReference>
<evidence type="ECO:0000259" key="10">
    <source>
        <dbReference type="PROSITE" id="PS50089"/>
    </source>
</evidence>
<evidence type="ECO:0000256" key="6">
    <source>
        <dbReference type="ARBA" id="ARBA00030086"/>
    </source>
</evidence>
<evidence type="ECO:0000256" key="9">
    <source>
        <dbReference type="SAM" id="Phobius"/>
    </source>
</evidence>
<feature type="transmembrane region" description="Helical" evidence="9">
    <location>
        <begin position="208"/>
        <end position="229"/>
    </location>
</feature>
<dbReference type="UniPathway" id="UPA00143"/>
<dbReference type="GO" id="GO:0016567">
    <property type="term" value="P:protein ubiquitination"/>
    <property type="evidence" value="ECO:0007669"/>
    <property type="project" value="UniProtKB-UniPathway"/>
</dbReference>
<evidence type="ECO:0000256" key="4">
    <source>
        <dbReference type="ARBA" id="ARBA00022771"/>
    </source>
</evidence>
<proteinExistence type="predicted"/>
<keyword evidence="9" id="KW-1133">Transmembrane helix</keyword>
<name>A0A6J1VQS7_9SAUR</name>
<dbReference type="PROSITE" id="PS50089">
    <property type="entry name" value="ZF_RING_2"/>
    <property type="match status" value="1"/>
</dbReference>
<dbReference type="InterPro" id="IPR001841">
    <property type="entry name" value="Znf_RING"/>
</dbReference>
<feature type="domain" description="RING-type" evidence="10">
    <location>
        <begin position="25"/>
        <end position="72"/>
    </location>
</feature>
<dbReference type="Proteomes" id="UP000504612">
    <property type="component" value="Unplaced"/>
</dbReference>
<evidence type="ECO:0000313" key="11">
    <source>
        <dbReference type="Proteomes" id="UP000504612"/>
    </source>
</evidence>
<keyword evidence="3" id="KW-0479">Metal-binding</keyword>
<dbReference type="PANTHER" id="PTHR46675:SF3">
    <property type="entry name" value="E3 UBIQUITIN-PROTEIN LIGASE RNF182"/>
    <property type="match status" value="1"/>
</dbReference>
<keyword evidence="4 8" id="KW-0863">Zinc-finger</keyword>
<feature type="transmembrane region" description="Helical" evidence="9">
    <location>
        <begin position="181"/>
        <end position="202"/>
    </location>
</feature>
<dbReference type="InterPro" id="IPR042285">
    <property type="entry name" value="RNF182"/>
</dbReference>
<organism evidence="11 12">
    <name type="scientific">Notechis scutatus</name>
    <name type="common">mainland tiger snake</name>
    <dbReference type="NCBI Taxonomy" id="8663"/>
    <lineage>
        <taxon>Eukaryota</taxon>
        <taxon>Metazoa</taxon>
        <taxon>Chordata</taxon>
        <taxon>Craniata</taxon>
        <taxon>Vertebrata</taxon>
        <taxon>Euteleostomi</taxon>
        <taxon>Lepidosauria</taxon>
        <taxon>Squamata</taxon>
        <taxon>Bifurcata</taxon>
        <taxon>Unidentata</taxon>
        <taxon>Episquamata</taxon>
        <taxon>Toxicofera</taxon>
        <taxon>Serpentes</taxon>
        <taxon>Colubroidea</taxon>
        <taxon>Elapidae</taxon>
        <taxon>Hydrophiinae</taxon>
        <taxon>Notechis</taxon>
    </lineage>
</organism>
<evidence type="ECO:0000256" key="7">
    <source>
        <dbReference type="ARBA" id="ARBA00031239"/>
    </source>
</evidence>
<evidence type="ECO:0000256" key="2">
    <source>
        <dbReference type="ARBA" id="ARBA00014050"/>
    </source>
</evidence>
<accession>A0A6J1VQS7</accession>
<evidence type="ECO:0000256" key="3">
    <source>
        <dbReference type="ARBA" id="ARBA00022723"/>
    </source>
</evidence>
<dbReference type="PROSITE" id="PS00518">
    <property type="entry name" value="ZF_RING_1"/>
    <property type="match status" value="1"/>
</dbReference>
<dbReference type="InterPro" id="IPR017907">
    <property type="entry name" value="Znf_RING_CS"/>
</dbReference>
<dbReference type="KEGG" id="nss:113427140"/>
<dbReference type="AlphaFoldDB" id="A0A6J1VQS7"/>
<dbReference type="Gene3D" id="3.30.40.10">
    <property type="entry name" value="Zinc/RING finger domain, C3HC4 (zinc finger)"/>
    <property type="match status" value="1"/>
</dbReference>
<evidence type="ECO:0000313" key="12">
    <source>
        <dbReference type="RefSeq" id="XP_026545390.1"/>
    </source>
</evidence>
<dbReference type="InterPro" id="IPR013083">
    <property type="entry name" value="Znf_RING/FYVE/PHD"/>
</dbReference>
<evidence type="ECO:0000256" key="8">
    <source>
        <dbReference type="PROSITE-ProRule" id="PRU00175"/>
    </source>
</evidence>
<keyword evidence="9" id="KW-0472">Membrane</keyword>
<evidence type="ECO:0000256" key="5">
    <source>
        <dbReference type="ARBA" id="ARBA00022833"/>
    </source>
</evidence>
<dbReference type="SUPFAM" id="SSF57850">
    <property type="entry name" value="RING/U-box"/>
    <property type="match status" value="1"/>
</dbReference>
<dbReference type="GeneID" id="113427140"/>